<evidence type="ECO:0000256" key="9">
    <source>
        <dbReference type="HAMAP-Rule" id="MF_00834"/>
    </source>
</evidence>
<keyword evidence="9" id="KW-0963">Cytoplasm</keyword>
<dbReference type="PANTHER" id="PTHR42684">
    <property type="entry name" value="ADENOSYLMETHIONINE-8-AMINO-7-OXONONANOATE AMINOTRANSFERASE"/>
    <property type="match status" value="1"/>
</dbReference>
<dbReference type="Pfam" id="PF00202">
    <property type="entry name" value="Aminotran_3"/>
    <property type="match status" value="1"/>
</dbReference>
<dbReference type="Gene3D" id="3.90.1150.10">
    <property type="entry name" value="Aspartate Aminotransferase, domain 1"/>
    <property type="match status" value="1"/>
</dbReference>
<dbReference type="NCBIfam" id="TIGR00508">
    <property type="entry name" value="bioA"/>
    <property type="match status" value="1"/>
</dbReference>
<accession>A0A1M5JFC9</accession>
<feature type="modified residue" description="N6-(pyridoxal phosphate)lysine" evidence="9">
    <location>
        <position position="281"/>
    </location>
</feature>
<dbReference type="InterPro" id="IPR005814">
    <property type="entry name" value="Aminotrans_3"/>
</dbReference>
<comment type="pathway">
    <text evidence="2 9">Cofactor biosynthesis; biotin biosynthesis; 7,8-diaminononanoate from 8-amino-7-oxononanoate (SAM route): step 1/1.</text>
</comment>
<dbReference type="GO" id="GO:0005737">
    <property type="term" value="C:cytoplasm"/>
    <property type="evidence" value="ECO:0007669"/>
    <property type="project" value="UniProtKB-SubCell"/>
</dbReference>
<keyword evidence="7 9" id="KW-0663">Pyridoxal phosphate</keyword>
<dbReference type="PANTHER" id="PTHR42684:SF17">
    <property type="entry name" value="ADENOSYLMETHIONINE-8-AMINO-7-OXONONANOATE AMINOTRANSFERASE"/>
    <property type="match status" value="1"/>
</dbReference>
<comment type="function">
    <text evidence="9">Catalyzes the transfer of the alpha-amino group from S-adenosyl-L-methionine (SAM) to 7-keto-8-aminopelargonic acid (KAPA) to form 7,8-diaminopelargonic acid (DAPA). It is the only aminotransferase known to utilize SAM as an amino donor.</text>
</comment>
<dbReference type="GO" id="GO:0009102">
    <property type="term" value="P:biotin biosynthetic process"/>
    <property type="evidence" value="ECO:0007669"/>
    <property type="project" value="UniProtKB-UniRule"/>
</dbReference>
<dbReference type="Gene3D" id="3.40.640.10">
    <property type="entry name" value="Type I PLP-dependent aspartate aminotransferase-like (Major domain)"/>
    <property type="match status" value="1"/>
</dbReference>
<dbReference type="InterPro" id="IPR049704">
    <property type="entry name" value="Aminotrans_3_PPA_site"/>
</dbReference>
<name>A0A1M5JFC9_9GAMM</name>
<organism evidence="10 11">
    <name type="scientific">Marinomonas polaris DSM 16579</name>
    <dbReference type="NCBI Taxonomy" id="1122206"/>
    <lineage>
        <taxon>Bacteria</taxon>
        <taxon>Pseudomonadati</taxon>
        <taxon>Pseudomonadota</taxon>
        <taxon>Gammaproteobacteria</taxon>
        <taxon>Oceanospirillales</taxon>
        <taxon>Oceanospirillaceae</taxon>
        <taxon>Marinomonas</taxon>
    </lineage>
</organism>
<feature type="binding site" evidence="9">
    <location>
        <position position="281"/>
    </location>
    <ligand>
        <name>substrate</name>
    </ligand>
</feature>
<comment type="subcellular location">
    <subcellularLocation>
        <location evidence="9">Cytoplasm</location>
    </subcellularLocation>
</comment>
<dbReference type="AlphaFoldDB" id="A0A1M5JFC9"/>
<dbReference type="UniPathway" id="UPA00078">
    <property type="reaction ID" value="UER00160"/>
</dbReference>
<keyword evidence="11" id="KW-1185">Reference proteome</keyword>
<feature type="site" description="Participates in the substrate recognition with KAPA and in a stacking interaction with the adenine ring of SAM" evidence="9">
    <location>
        <position position="23"/>
    </location>
</feature>
<dbReference type="CDD" id="cd00610">
    <property type="entry name" value="OAT_like"/>
    <property type="match status" value="1"/>
</dbReference>
<evidence type="ECO:0000256" key="3">
    <source>
        <dbReference type="ARBA" id="ARBA00022576"/>
    </source>
</evidence>
<protein>
    <recommendedName>
        <fullName evidence="9">Adenosylmethionine-8-amino-7-oxononanoate aminotransferase</fullName>
        <ecNumber evidence="9">2.6.1.62</ecNumber>
    </recommendedName>
    <alternativeName>
        <fullName evidence="9">7,8-diamino-pelargonic acid aminotransferase</fullName>
        <shortName evidence="9">DAPA AT</shortName>
        <shortName evidence="9">DAPA aminotransferase</shortName>
    </alternativeName>
    <alternativeName>
        <fullName evidence="9">7,8-diaminononanoate synthase</fullName>
        <shortName evidence="9">DANS</shortName>
    </alternativeName>
    <alternativeName>
        <fullName evidence="9">Diaminopelargonic acid synthase</fullName>
    </alternativeName>
</protein>
<dbReference type="HAMAP" id="MF_00834">
    <property type="entry name" value="BioA"/>
    <property type="match status" value="1"/>
</dbReference>
<dbReference type="PIRSF" id="PIRSF000521">
    <property type="entry name" value="Transaminase_4ab_Lys_Orn"/>
    <property type="match status" value="1"/>
</dbReference>
<feature type="binding site" evidence="9">
    <location>
        <position position="58"/>
    </location>
    <ligand>
        <name>substrate</name>
    </ligand>
</feature>
<comment type="subunit">
    <text evidence="9">Homodimer.</text>
</comment>
<feature type="binding site" evidence="9">
    <location>
        <begin position="314"/>
        <end position="315"/>
    </location>
    <ligand>
        <name>pyridoxal 5'-phosphate</name>
        <dbReference type="ChEBI" id="CHEBI:597326"/>
    </ligand>
</feature>
<dbReference type="InterPro" id="IPR015422">
    <property type="entry name" value="PyrdxlP-dep_Trfase_small"/>
</dbReference>
<evidence type="ECO:0000313" key="11">
    <source>
        <dbReference type="Proteomes" id="UP000184517"/>
    </source>
</evidence>
<dbReference type="InterPro" id="IPR015421">
    <property type="entry name" value="PyrdxlP-dep_Trfase_major"/>
</dbReference>
<feature type="binding site" evidence="9">
    <location>
        <position position="313"/>
    </location>
    <ligand>
        <name>substrate</name>
    </ligand>
</feature>
<sequence length="432" mass="48000">MVNIMKTDQEYLDLDKQLLWHPYTSMSKPSPHFLVEKASGCEITLSDGRTLIDGMSSWWSVIHGYNHPTMNAAIQAQLSQFSHVMFGGLTHKPAIELAEKLITITPTELQRVFFSDSGSVSVEVALKMAIQYWNTQDKPNKQFFVTPKSGYHGDTFAAMSVCDPENGMHNLFTGALTQQFFISPPPTGLSEPIKAEYLDEIRKTIEENHQHIAGFIIEPVVQNAGGMRFYNPDYLNHIRALCDEFEILLIFDEIATGFGRTGKLFATDHTNICPDIMCVGKALTGGYMTLAATLTNDKVALGISDNGGVFMHGPTFMGNPLACSAANASLSVLSEYNIPEKISQLETWMKEALEPCEQLEQVKEVRCLGGIGVVELKNAINLHEIQPKFVELGVWVRPFGKLIYLMPPYVISQQQVQALAKAIYQVVSEEPC</sequence>
<dbReference type="GO" id="GO:0004015">
    <property type="term" value="F:adenosylmethionine-8-amino-7-oxononanoate transaminase activity"/>
    <property type="evidence" value="ECO:0007669"/>
    <property type="project" value="UniProtKB-UniRule"/>
</dbReference>
<feature type="binding site" evidence="9">
    <location>
        <position position="151"/>
    </location>
    <ligand>
        <name>substrate</name>
    </ligand>
</feature>
<feature type="binding site" evidence="9">
    <location>
        <position position="252"/>
    </location>
    <ligand>
        <name>pyridoxal 5'-phosphate</name>
        <dbReference type="ChEBI" id="CHEBI:597326"/>
    </ligand>
</feature>
<keyword evidence="4 9" id="KW-0808">Transferase</keyword>
<comment type="catalytic activity">
    <reaction evidence="8 9">
        <text>(8S)-8-amino-7-oxononanoate + S-adenosyl-L-methionine = S-adenosyl-4-methylsulfanyl-2-oxobutanoate + (7R,8S)-7,8-diammoniononanoate</text>
        <dbReference type="Rhea" id="RHEA:16861"/>
        <dbReference type="ChEBI" id="CHEBI:16490"/>
        <dbReference type="ChEBI" id="CHEBI:59789"/>
        <dbReference type="ChEBI" id="CHEBI:149468"/>
        <dbReference type="ChEBI" id="CHEBI:149469"/>
        <dbReference type="EC" id="2.6.1.62"/>
    </reaction>
</comment>
<keyword evidence="6 9" id="KW-0093">Biotin biosynthesis</keyword>
<feature type="binding site" evidence="9">
    <location>
        <begin position="118"/>
        <end position="119"/>
    </location>
    <ligand>
        <name>pyridoxal 5'-phosphate</name>
        <dbReference type="ChEBI" id="CHEBI:597326"/>
    </ligand>
</feature>
<comment type="cofactor">
    <cofactor evidence="1 9">
        <name>pyridoxal 5'-phosphate</name>
        <dbReference type="ChEBI" id="CHEBI:597326"/>
    </cofactor>
</comment>
<dbReference type="NCBIfam" id="NF004624">
    <property type="entry name" value="PRK05964.1"/>
    <property type="match status" value="1"/>
</dbReference>
<dbReference type="InterPro" id="IPR005815">
    <property type="entry name" value="BioA"/>
</dbReference>
<dbReference type="FunFam" id="3.40.640.10:FF:000041">
    <property type="entry name" value="Adenosylmethionine-8-amino-7-oxononanoate aminotransferase"/>
    <property type="match status" value="1"/>
</dbReference>
<dbReference type="SUPFAM" id="SSF53383">
    <property type="entry name" value="PLP-dependent transferases"/>
    <property type="match status" value="1"/>
</dbReference>
<reference evidence="11" key="1">
    <citation type="submission" date="2016-11" db="EMBL/GenBank/DDBJ databases">
        <authorList>
            <person name="Varghese N."/>
            <person name="Submissions S."/>
        </authorList>
    </citation>
    <scope>NUCLEOTIDE SEQUENCE [LARGE SCALE GENOMIC DNA]</scope>
    <source>
        <strain evidence="11">DSM 16579</strain>
    </source>
</reference>
<evidence type="ECO:0000256" key="1">
    <source>
        <dbReference type="ARBA" id="ARBA00001933"/>
    </source>
</evidence>
<comment type="similarity">
    <text evidence="9">Belongs to the class-III pyridoxal-phosphate-dependent aminotransferase family. BioA subfamily.</text>
</comment>
<dbReference type="PROSITE" id="PS00600">
    <property type="entry name" value="AA_TRANSFER_CLASS_3"/>
    <property type="match status" value="1"/>
</dbReference>
<dbReference type="GO" id="GO:0030170">
    <property type="term" value="F:pyridoxal phosphate binding"/>
    <property type="evidence" value="ECO:0007669"/>
    <property type="project" value="UniProtKB-UniRule"/>
</dbReference>
<gene>
    <name evidence="9" type="primary">bioA</name>
    <name evidence="10" type="ORF">SAMN02745753_03818</name>
</gene>
<evidence type="ECO:0000313" key="10">
    <source>
        <dbReference type="EMBL" id="SHG39238.1"/>
    </source>
</evidence>
<dbReference type="Proteomes" id="UP000184517">
    <property type="component" value="Unassembled WGS sequence"/>
</dbReference>
<keyword evidence="5 9" id="KW-0949">S-adenosyl-L-methionine</keyword>
<dbReference type="InterPro" id="IPR015424">
    <property type="entry name" value="PyrdxlP-dep_Trfase"/>
</dbReference>
<keyword evidence="3 9" id="KW-0032">Aminotransferase</keyword>
<proteinExistence type="inferred from homology"/>
<feature type="binding site" evidence="9">
    <location>
        <position position="397"/>
    </location>
    <ligand>
        <name>substrate</name>
    </ligand>
</feature>
<evidence type="ECO:0000256" key="7">
    <source>
        <dbReference type="ARBA" id="ARBA00022898"/>
    </source>
</evidence>
<evidence type="ECO:0000256" key="8">
    <source>
        <dbReference type="ARBA" id="ARBA00048449"/>
    </source>
</evidence>
<evidence type="ECO:0000256" key="5">
    <source>
        <dbReference type="ARBA" id="ARBA00022691"/>
    </source>
</evidence>
<dbReference type="EMBL" id="FQVF01000021">
    <property type="protein sequence ID" value="SHG39238.1"/>
    <property type="molecule type" value="Genomic_DNA"/>
</dbReference>
<evidence type="ECO:0000256" key="6">
    <source>
        <dbReference type="ARBA" id="ARBA00022756"/>
    </source>
</evidence>
<evidence type="ECO:0000256" key="2">
    <source>
        <dbReference type="ARBA" id="ARBA00005063"/>
    </source>
</evidence>
<dbReference type="STRING" id="1122206.SAMN02745753_03818"/>
<dbReference type="EC" id="2.6.1.62" evidence="9"/>
<evidence type="ECO:0000256" key="4">
    <source>
        <dbReference type="ARBA" id="ARBA00022679"/>
    </source>
</evidence>